<feature type="transmembrane region" description="Helical" evidence="7">
    <location>
        <begin position="127"/>
        <end position="149"/>
    </location>
</feature>
<evidence type="ECO:0000256" key="1">
    <source>
        <dbReference type="ARBA" id="ARBA00004141"/>
    </source>
</evidence>
<comment type="caution">
    <text evidence="9">The sequence shown here is derived from an EMBL/GenBank/DDBJ whole genome shotgun (WGS) entry which is preliminary data.</text>
</comment>
<comment type="subcellular location">
    <subcellularLocation>
        <location evidence="1">Membrane</location>
        <topology evidence="1">Multi-pass membrane protein</topology>
    </subcellularLocation>
</comment>
<dbReference type="PANTHER" id="PTHR33048">
    <property type="entry name" value="PTH11-LIKE INTEGRAL MEMBRANE PROTEIN (AFU_ORTHOLOGUE AFUA_5G11245)"/>
    <property type="match status" value="1"/>
</dbReference>
<dbReference type="Pfam" id="PF20684">
    <property type="entry name" value="Fung_rhodopsin"/>
    <property type="match status" value="1"/>
</dbReference>
<proteinExistence type="inferred from homology"/>
<evidence type="ECO:0000256" key="2">
    <source>
        <dbReference type="ARBA" id="ARBA00022692"/>
    </source>
</evidence>
<feature type="transmembrane region" description="Helical" evidence="7">
    <location>
        <begin position="6"/>
        <end position="29"/>
    </location>
</feature>
<keyword evidence="4 7" id="KW-0472">Membrane</keyword>
<feature type="transmembrane region" description="Helical" evidence="7">
    <location>
        <begin position="253"/>
        <end position="273"/>
    </location>
</feature>
<sequence>MSTNPAGLYVLCTVLPALSTFAVGARYYVRSVKKQKLGVDDWTALAGLLELWGVAGVILDGNRRGLFGRDSSMNPITGGLMRSWREGPNVEYSWIVPIVTVAALAPIKLSVIFLYRRVFHISRFFHYYSIGLCVILVLWAVAFFFASIFQCGSRPWAYWTTVQTIKQYCGDTGGANVALCFSDLFLDVLVLVAPLVMIWKMNFSAWRKVQIVGVFAMGFMSTAAAATRVYIMWQDAYDTKRGHTNLLRENTKVVMWCLIEVSAALIGCCLPVLRPIFSDTWISRLLSKLLDRTSQIFPSSDPSERELEEGMAFQSIGGTDFRVRSKRNSMSRKDSKMSTNVESYEVDEAHEDLKPATTYAASKEISLSKDIDVE</sequence>
<dbReference type="EMBL" id="WVTA01000003">
    <property type="protein sequence ID" value="KAK3214683.1"/>
    <property type="molecule type" value="Genomic_DNA"/>
</dbReference>
<keyword evidence="2 7" id="KW-0812">Transmembrane</keyword>
<comment type="similarity">
    <text evidence="5">Belongs to the SAT4 family.</text>
</comment>
<evidence type="ECO:0000313" key="10">
    <source>
        <dbReference type="Proteomes" id="UP001280581"/>
    </source>
</evidence>
<feature type="region of interest" description="Disordered" evidence="6">
    <location>
        <begin position="322"/>
        <end position="349"/>
    </location>
</feature>
<evidence type="ECO:0000256" key="7">
    <source>
        <dbReference type="SAM" id="Phobius"/>
    </source>
</evidence>
<dbReference type="GO" id="GO:0016020">
    <property type="term" value="C:membrane"/>
    <property type="evidence" value="ECO:0007669"/>
    <property type="project" value="UniProtKB-SubCell"/>
</dbReference>
<reference evidence="9 10" key="1">
    <citation type="submission" date="2021-02" db="EMBL/GenBank/DDBJ databases">
        <title>Genome assembly of Pseudopithomyces chartarum.</title>
        <authorList>
            <person name="Jauregui R."/>
            <person name="Singh J."/>
            <person name="Voisey C."/>
        </authorList>
    </citation>
    <scope>NUCLEOTIDE SEQUENCE [LARGE SCALE GENOMIC DNA]</scope>
    <source>
        <strain evidence="9 10">AGR01</strain>
    </source>
</reference>
<dbReference type="PANTHER" id="PTHR33048:SF134">
    <property type="entry name" value="INTEGRAL MEMBRANE PROTEIN"/>
    <property type="match status" value="1"/>
</dbReference>
<dbReference type="Proteomes" id="UP001280581">
    <property type="component" value="Unassembled WGS sequence"/>
</dbReference>
<feature type="transmembrane region" description="Helical" evidence="7">
    <location>
        <begin position="211"/>
        <end position="233"/>
    </location>
</feature>
<dbReference type="InterPro" id="IPR052337">
    <property type="entry name" value="SAT4-like"/>
</dbReference>
<feature type="transmembrane region" description="Helical" evidence="7">
    <location>
        <begin position="176"/>
        <end position="199"/>
    </location>
</feature>
<evidence type="ECO:0000256" key="5">
    <source>
        <dbReference type="ARBA" id="ARBA00038359"/>
    </source>
</evidence>
<feature type="transmembrane region" description="Helical" evidence="7">
    <location>
        <begin position="94"/>
        <end position="115"/>
    </location>
</feature>
<feature type="domain" description="Rhodopsin" evidence="8">
    <location>
        <begin position="25"/>
        <end position="278"/>
    </location>
</feature>
<evidence type="ECO:0000256" key="3">
    <source>
        <dbReference type="ARBA" id="ARBA00022989"/>
    </source>
</evidence>
<keyword evidence="10" id="KW-1185">Reference proteome</keyword>
<organism evidence="9 10">
    <name type="scientific">Pseudopithomyces chartarum</name>
    <dbReference type="NCBI Taxonomy" id="1892770"/>
    <lineage>
        <taxon>Eukaryota</taxon>
        <taxon>Fungi</taxon>
        <taxon>Dikarya</taxon>
        <taxon>Ascomycota</taxon>
        <taxon>Pezizomycotina</taxon>
        <taxon>Dothideomycetes</taxon>
        <taxon>Pleosporomycetidae</taxon>
        <taxon>Pleosporales</taxon>
        <taxon>Massarineae</taxon>
        <taxon>Didymosphaeriaceae</taxon>
        <taxon>Pseudopithomyces</taxon>
    </lineage>
</organism>
<dbReference type="InterPro" id="IPR049326">
    <property type="entry name" value="Rhodopsin_dom_fungi"/>
</dbReference>
<gene>
    <name evidence="9" type="ORF">GRF29_19g960865</name>
</gene>
<evidence type="ECO:0000259" key="8">
    <source>
        <dbReference type="Pfam" id="PF20684"/>
    </source>
</evidence>
<evidence type="ECO:0000256" key="6">
    <source>
        <dbReference type="SAM" id="MobiDB-lite"/>
    </source>
</evidence>
<accession>A0AAN6M2L9</accession>
<protein>
    <recommendedName>
        <fullName evidence="8">Rhodopsin domain-containing protein</fullName>
    </recommendedName>
</protein>
<name>A0AAN6M2L9_9PLEO</name>
<evidence type="ECO:0000256" key="4">
    <source>
        <dbReference type="ARBA" id="ARBA00023136"/>
    </source>
</evidence>
<evidence type="ECO:0000313" key="9">
    <source>
        <dbReference type="EMBL" id="KAK3214683.1"/>
    </source>
</evidence>
<keyword evidence="3 7" id="KW-1133">Transmembrane helix</keyword>
<dbReference type="AlphaFoldDB" id="A0AAN6M2L9"/>